<dbReference type="InterPro" id="IPR002763">
    <property type="entry name" value="DUF72"/>
</dbReference>
<accession>A0ABY7H062</accession>
<dbReference type="PANTHER" id="PTHR30348:SF4">
    <property type="entry name" value="DUF72 DOMAIN-CONTAINING PROTEIN"/>
    <property type="match status" value="1"/>
</dbReference>
<dbReference type="Pfam" id="PF01904">
    <property type="entry name" value="DUF72"/>
    <property type="match status" value="1"/>
</dbReference>
<dbReference type="Proteomes" id="UP001164459">
    <property type="component" value="Chromosome"/>
</dbReference>
<evidence type="ECO:0000313" key="2">
    <source>
        <dbReference type="Proteomes" id="UP001164459"/>
    </source>
</evidence>
<keyword evidence="2" id="KW-1185">Reference proteome</keyword>
<dbReference type="RefSeq" id="WP_269034994.1">
    <property type="nucleotide sequence ID" value="NZ_CP114040.1"/>
</dbReference>
<sequence>MPRPDRVLWIGTSGWQYRDWRGRFYPEGLPQHRWLSHYAAAFRTVELNNSFYRLPDGDTFAGWRRDTPADFVIATKASRFLSHMKRLKDPEEPVARLLARARRLGDKLGPVLLQLPARMARDRERLEHFLTVWPARHRLAIEFRHPSWFTDDTFAALRRRDVALCLTDVDGRPQGPLERTADWGYVRLHRGTAAPRPCYGDTALASWLARISRLYADRRDVFVFFNNDPRACAVANAVRFGRLADAAGRERTRTPGPRDVRAG</sequence>
<evidence type="ECO:0000313" key="1">
    <source>
        <dbReference type="EMBL" id="WAS92637.1"/>
    </source>
</evidence>
<gene>
    <name evidence="1" type="ORF">O0S08_41185</name>
</gene>
<name>A0ABY7H062_9BACT</name>
<protein>
    <submittedName>
        <fullName evidence="1">DUF72 domain-containing protein</fullName>
    </submittedName>
</protein>
<dbReference type="Gene3D" id="3.20.20.410">
    <property type="entry name" value="Protein of unknown function UPF0759"/>
    <property type="match status" value="1"/>
</dbReference>
<dbReference type="PANTHER" id="PTHR30348">
    <property type="entry name" value="UNCHARACTERIZED PROTEIN YECE"/>
    <property type="match status" value="1"/>
</dbReference>
<dbReference type="SUPFAM" id="SSF117396">
    <property type="entry name" value="TM1631-like"/>
    <property type="match status" value="1"/>
</dbReference>
<dbReference type="InterPro" id="IPR036520">
    <property type="entry name" value="UPF0759_sf"/>
</dbReference>
<reference evidence="1" key="1">
    <citation type="submission" date="2022-11" db="EMBL/GenBank/DDBJ databases">
        <title>Minimal conservation of predation-associated metabolite biosynthetic gene clusters underscores biosynthetic potential of Myxococcota including descriptions for ten novel species: Archangium lansinium sp. nov., Myxococcus landrumus sp. nov., Nannocystis bai.</title>
        <authorList>
            <person name="Ahearne A."/>
            <person name="Stevens C."/>
            <person name="Dowd S."/>
        </authorList>
    </citation>
    <scope>NUCLEOTIDE SEQUENCE</scope>
    <source>
        <strain evidence="1">Fl3</strain>
    </source>
</reference>
<proteinExistence type="predicted"/>
<dbReference type="EMBL" id="CP114040">
    <property type="protein sequence ID" value="WAS92637.1"/>
    <property type="molecule type" value="Genomic_DNA"/>
</dbReference>
<organism evidence="1 2">
    <name type="scientific">Nannocystis punicea</name>
    <dbReference type="NCBI Taxonomy" id="2995304"/>
    <lineage>
        <taxon>Bacteria</taxon>
        <taxon>Pseudomonadati</taxon>
        <taxon>Myxococcota</taxon>
        <taxon>Polyangia</taxon>
        <taxon>Nannocystales</taxon>
        <taxon>Nannocystaceae</taxon>
        <taxon>Nannocystis</taxon>
    </lineage>
</organism>